<evidence type="ECO:0008006" key="3">
    <source>
        <dbReference type="Google" id="ProtNLM"/>
    </source>
</evidence>
<name>A0A6A6WPR5_9PLEO</name>
<organism evidence="1 2">
    <name type="scientific">Melanomma pulvis-pyrius CBS 109.77</name>
    <dbReference type="NCBI Taxonomy" id="1314802"/>
    <lineage>
        <taxon>Eukaryota</taxon>
        <taxon>Fungi</taxon>
        <taxon>Dikarya</taxon>
        <taxon>Ascomycota</taxon>
        <taxon>Pezizomycotina</taxon>
        <taxon>Dothideomycetes</taxon>
        <taxon>Pleosporomycetidae</taxon>
        <taxon>Pleosporales</taxon>
        <taxon>Melanommataceae</taxon>
        <taxon>Melanomma</taxon>
    </lineage>
</organism>
<sequence length="294" mass="32178">MPPLFSNMAALATILNPLAPHKEQLWTFSNNGDGDLVLMRGENLLKPAAVAFHQVSRQQTSFIRNPSSIVALYYQSMINVYAYSGENTLMRLSPMLEQVGAPNTVMDGVGSLAGIVSPSGESAWLYYVSAGIGPSFTLSELAIDSTDPSVHVSGLILRDTYLAAAYYKYQGLDERRLFFQANDFLRMVKMNTQEDGPLKDTGNARNNPPTPLAACTAPNQNDILITYLYYVDRDDTLYRATLGQFLSSVAPVENAPKMASWSQIAVTAGATHNYVSYATKSGDNLPVTIWADLR</sequence>
<gene>
    <name evidence="1" type="ORF">K505DRAFT_368521</name>
</gene>
<protein>
    <recommendedName>
        <fullName evidence="3">Fucose-specific lectin</fullName>
    </recommendedName>
</protein>
<evidence type="ECO:0000313" key="2">
    <source>
        <dbReference type="Proteomes" id="UP000799757"/>
    </source>
</evidence>
<dbReference type="Gene3D" id="2.120.10.70">
    <property type="entry name" value="Fucose-specific lectin"/>
    <property type="match status" value="1"/>
</dbReference>
<keyword evidence="2" id="KW-1185">Reference proteome</keyword>
<dbReference type="OrthoDB" id="5425025at2759"/>
<dbReference type="Proteomes" id="UP000799757">
    <property type="component" value="Unassembled WGS sequence"/>
</dbReference>
<dbReference type="AlphaFoldDB" id="A0A6A6WPR5"/>
<dbReference type="EMBL" id="MU002552">
    <property type="protein sequence ID" value="KAF2786089.1"/>
    <property type="molecule type" value="Genomic_DNA"/>
</dbReference>
<proteinExistence type="predicted"/>
<reference evidence="1" key="1">
    <citation type="journal article" date="2020" name="Stud. Mycol.">
        <title>101 Dothideomycetes genomes: a test case for predicting lifestyles and emergence of pathogens.</title>
        <authorList>
            <person name="Haridas S."/>
            <person name="Albert R."/>
            <person name="Binder M."/>
            <person name="Bloem J."/>
            <person name="Labutti K."/>
            <person name="Salamov A."/>
            <person name="Andreopoulos B."/>
            <person name="Baker S."/>
            <person name="Barry K."/>
            <person name="Bills G."/>
            <person name="Bluhm B."/>
            <person name="Cannon C."/>
            <person name="Castanera R."/>
            <person name="Culley D."/>
            <person name="Daum C."/>
            <person name="Ezra D."/>
            <person name="Gonzalez J."/>
            <person name="Henrissat B."/>
            <person name="Kuo A."/>
            <person name="Liang C."/>
            <person name="Lipzen A."/>
            <person name="Lutzoni F."/>
            <person name="Magnuson J."/>
            <person name="Mondo S."/>
            <person name="Nolan M."/>
            <person name="Ohm R."/>
            <person name="Pangilinan J."/>
            <person name="Park H.-J."/>
            <person name="Ramirez L."/>
            <person name="Alfaro M."/>
            <person name="Sun H."/>
            <person name="Tritt A."/>
            <person name="Yoshinaga Y."/>
            <person name="Zwiers L.-H."/>
            <person name="Turgeon B."/>
            <person name="Goodwin S."/>
            <person name="Spatafora J."/>
            <person name="Crous P."/>
            <person name="Grigoriev I."/>
        </authorList>
    </citation>
    <scope>NUCLEOTIDE SEQUENCE</scope>
    <source>
        <strain evidence="1">CBS 109.77</strain>
    </source>
</reference>
<evidence type="ECO:0000313" key="1">
    <source>
        <dbReference type="EMBL" id="KAF2786089.1"/>
    </source>
</evidence>
<accession>A0A6A6WPR5</accession>